<protein>
    <submittedName>
        <fullName evidence="1">Uncharacterized protein</fullName>
    </submittedName>
</protein>
<dbReference type="Proteomes" id="UP001605036">
    <property type="component" value="Unassembled WGS sequence"/>
</dbReference>
<organism evidence="1 2">
    <name type="scientific">Riccia fluitans</name>
    <dbReference type="NCBI Taxonomy" id="41844"/>
    <lineage>
        <taxon>Eukaryota</taxon>
        <taxon>Viridiplantae</taxon>
        <taxon>Streptophyta</taxon>
        <taxon>Embryophyta</taxon>
        <taxon>Marchantiophyta</taxon>
        <taxon>Marchantiopsida</taxon>
        <taxon>Marchantiidae</taxon>
        <taxon>Marchantiales</taxon>
        <taxon>Ricciaceae</taxon>
        <taxon>Riccia</taxon>
    </lineage>
</organism>
<dbReference type="EMBL" id="JBHFFA010000002">
    <property type="protein sequence ID" value="KAL2644427.1"/>
    <property type="molecule type" value="Genomic_DNA"/>
</dbReference>
<reference evidence="1 2" key="1">
    <citation type="submission" date="2024-09" db="EMBL/GenBank/DDBJ databases">
        <title>Chromosome-scale assembly of Riccia fluitans.</title>
        <authorList>
            <person name="Paukszto L."/>
            <person name="Sawicki J."/>
            <person name="Karawczyk K."/>
            <person name="Piernik-Szablinska J."/>
            <person name="Szczecinska M."/>
            <person name="Mazdziarz M."/>
        </authorList>
    </citation>
    <scope>NUCLEOTIDE SEQUENCE [LARGE SCALE GENOMIC DNA]</scope>
    <source>
        <strain evidence="1">Rf_01</strain>
        <tissue evidence="1">Aerial parts of the thallus</tissue>
    </source>
</reference>
<accession>A0ABD1Z9E9</accession>
<dbReference type="AlphaFoldDB" id="A0ABD1Z9E9"/>
<proteinExistence type="predicted"/>
<name>A0ABD1Z9E9_9MARC</name>
<evidence type="ECO:0000313" key="1">
    <source>
        <dbReference type="EMBL" id="KAL2644427.1"/>
    </source>
</evidence>
<comment type="caution">
    <text evidence="1">The sequence shown here is derived from an EMBL/GenBank/DDBJ whole genome shotgun (WGS) entry which is preliminary data.</text>
</comment>
<keyword evidence="2" id="KW-1185">Reference proteome</keyword>
<sequence>MSLVSLSPSCADIFIRYSSCLTRSLCSNGPKEWLQFSRGIAVHWGKCMNRPQQEWAPVFSLSSARPTLDDVERLSRGRASKAKIGSRAVPHRLNADERKAFELAKKRGFVVHQPSTRRYPLINSHRNYCDALGIPCIRIEQGLAGQADEVVIDLTPLQLSEVDLQDFQEEITKVVASVVSDSIRSSVGEEATRTSVQEEIVHQTGAKLEDSVTAESAEESTDDFQFKPLRFQASSRSEARTIAQNCVEAWKSWSRSNLNLPA</sequence>
<gene>
    <name evidence="1" type="ORF">R1flu_012014</name>
</gene>
<evidence type="ECO:0000313" key="2">
    <source>
        <dbReference type="Proteomes" id="UP001605036"/>
    </source>
</evidence>